<comment type="caution">
    <text evidence="5">The sequence shown here is derived from an EMBL/GenBank/DDBJ whole genome shotgun (WGS) entry which is preliminary data.</text>
</comment>
<dbReference type="InterPro" id="IPR006805">
    <property type="entry name" value="Anth_synth_I_N"/>
</dbReference>
<dbReference type="NCBIfam" id="TIGR00553">
    <property type="entry name" value="pabB"/>
    <property type="match status" value="1"/>
</dbReference>
<dbReference type="InterPro" id="IPR005802">
    <property type="entry name" value="ADC_synth_comp_1"/>
</dbReference>
<dbReference type="InterPro" id="IPR019999">
    <property type="entry name" value="Anth_synth_I-like"/>
</dbReference>
<dbReference type="SUPFAM" id="SSF56322">
    <property type="entry name" value="ADC synthase"/>
    <property type="match status" value="1"/>
</dbReference>
<evidence type="ECO:0000256" key="2">
    <source>
        <dbReference type="ARBA" id="ARBA00022679"/>
    </source>
</evidence>
<accession>A0ABW3GHW0</accession>
<dbReference type="Pfam" id="PF04715">
    <property type="entry name" value="Anth_synt_I_N"/>
    <property type="match status" value="1"/>
</dbReference>
<evidence type="ECO:0000259" key="3">
    <source>
        <dbReference type="Pfam" id="PF00425"/>
    </source>
</evidence>
<sequence>MAATTLNTLTLPYAEGMHWFKQVRDLTWPMLLESGQIEKTDAVATVDEEISLGARFDIVVAAPVARIIHRHPHTDVLVDEQRTRTEEDPFKAIQQWLLSHPVERTPEVPFAGGALGYFAYDLGRSIENIPVMAQQDVPLPEMMVGIYDWAIIVDHHARQCKLVSHLRYLDQAGLEQLHARLLSVAPECNSVPFEVVGNVEANLDQAAYAQAFTRVKDYIRAGDCYQINLAQRFAVEVRGDACQAYDHFRQLSRAPFMALMQVEDGEGLPVSVLSMSPERFLQVVDQQVETRPIKGTRPRHLDAEQDAAIAQELSGCIKDRAENLMIVDLLRNDIGKVCAVGSVKVEALFKLQRFTNVHHLVSIVRGQLANGFHALDLLRGCFPGGSITGAPKLRAMEIIEELEPHRRGIYCGSIGYIGFDGCMDTNIAIRTAVIAQDRMTFFAGGGIVADSDCAKEYQETFDKASQFFKLVAAFKTKNEWSAKN</sequence>
<name>A0ABW3GHW0_9PROT</name>
<dbReference type="Proteomes" id="UP001597106">
    <property type="component" value="Unassembled WGS sequence"/>
</dbReference>
<evidence type="ECO:0000256" key="1">
    <source>
        <dbReference type="ARBA" id="ARBA00013139"/>
    </source>
</evidence>
<keyword evidence="5" id="KW-0032">Aminotransferase</keyword>
<dbReference type="RefSeq" id="WP_338654196.1">
    <property type="nucleotide sequence ID" value="NZ_JBHTJW010000002.1"/>
</dbReference>
<dbReference type="Gene3D" id="3.60.120.10">
    <property type="entry name" value="Anthranilate synthase"/>
    <property type="match status" value="1"/>
</dbReference>
<dbReference type="GO" id="GO:0046820">
    <property type="term" value="F:4-amino-4-deoxychorismate synthase activity"/>
    <property type="evidence" value="ECO:0007669"/>
    <property type="project" value="UniProtKB-EC"/>
</dbReference>
<dbReference type="EC" id="2.6.1.85" evidence="1"/>
<organism evidence="5 6">
    <name type="scientific">Methylophilus glucosoxydans</name>
    <dbReference type="NCBI Taxonomy" id="752553"/>
    <lineage>
        <taxon>Bacteria</taxon>
        <taxon>Pseudomonadati</taxon>
        <taxon>Pseudomonadota</taxon>
        <taxon>Betaproteobacteria</taxon>
        <taxon>Nitrosomonadales</taxon>
        <taxon>Methylophilaceae</taxon>
        <taxon>Methylophilus</taxon>
    </lineage>
</organism>
<dbReference type="Pfam" id="PF00425">
    <property type="entry name" value="Chorismate_bind"/>
    <property type="match status" value="1"/>
</dbReference>
<dbReference type="InterPro" id="IPR005801">
    <property type="entry name" value="ADC_synthase"/>
</dbReference>
<dbReference type="PANTHER" id="PTHR11236:SF50">
    <property type="entry name" value="AMINODEOXYCHORISMATE SYNTHASE COMPONENT 1"/>
    <property type="match status" value="1"/>
</dbReference>
<evidence type="ECO:0000313" key="6">
    <source>
        <dbReference type="Proteomes" id="UP001597106"/>
    </source>
</evidence>
<keyword evidence="2 5" id="KW-0808">Transferase</keyword>
<evidence type="ECO:0000259" key="4">
    <source>
        <dbReference type="Pfam" id="PF04715"/>
    </source>
</evidence>
<dbReference type="PANTHER" id="PTHR11236">
    <property type="entry name" value="AMINOBENZOATE/ANTHRANILATE SYNTHASE"/>
    <property type="match status" value="1"/>
</dbReference>
<reference evidence="6" key="1">
    <citation type="journal article" date="2019" name="Int. J. Syst. Evol. Microbiol.">
        <title>The Global Catalogue of Microorganisms (GCM) 10K type strain sequencing project: providing services to taxonomists for standard genome sequencing and annotation.</title>
        <authorList>
            <consortium name="The Broad Institute Genomics Platform"/>
            <consortium name="The Broad Institute Genome Sequencing Center for Infectious Disease"/>
            <person name="Wu L."/>
            <person name="Ma J."/>
        </authorList>
    </citation>
    <scope>NUCLEOTIDE SEQUENCE [LARGE SCALE GENOMIC DNA]</scope>
    <source>
        <strain evidence="6">CCUG 59685</strain>
    </source>
</reference>
<proteinExistence type="predicted"/>
<protein>
    <recommendedName>
        <fullName evidence="1">aminodeoxychorismate synthase</fullName>
        <ecNumber evidence="1">2.6.1.85</ecNumber>
    </recommendedName>
</protein>
<evidence type="ECO:0000313" key="5">
    <source>
        <dbReference type="EMBL" id="MFD0930115.1"/>
    </source>
</evidence>
<feature type="domain" description="Anthranilate synthase component I N-terminal" evidence="4">
    <location>
        <begin position="18"/>
        <end position="161"/>
    </location>
</feature>
<dbReference type="PRINTS" id="PR00095">
    <property type="entry name" value="ANTSNTHASEI"/>
</dbReference>
<dbReference type="EMBL" id="JBHTJW010000002">
    <property type="protein sequence ID" value="MFD0930115.1"/>
    <property type="molecule type" value="Genomic_DNA"/>
</dbReference>
<feature type="domain" description="Chorismate-utilising enzyme C-terminal" evidence="3">
    <location>
        <begin position="205"/>
        <end position="463"/>
    </location>
</feature>
<keyword evidence="6" id="KW-1185">Reference proteome</keyword>
<gene>
    <name evidence="5" type="primary">pabB</name>
    <name evidence="5" type="ORF">ACFQ1T_10025</name>
</gene>
<dbReference type="InterPro" id="IPR015890">
    <property type="entry name" value="Chorismate_C"/>
</dbReference>